<dbReference type="Pfam" id="PF01042">
    <property type="entry name" value="Ribonuc_L-PSP"/>
    <property type="match status" value="1"/>
</dbReference>
<sequence>MSDAVVPDGGARDALPTAPAPRGRYVPVVVHAGMAYSAGMTPRVDGELVRRGLVGAEVSLERARELAGLAAANALSAIVDAVGGLENIERCVRLSVYIAAAAGFTAHTSVADGASERLHAVLGERGAAARSAIGVASLPSGAPLEVELVAAVRGPGQ</sequence>
<dbReference type="InterPro" id="IPR035959">
    <property type="entry name" value="RutC-like_sf"/>
</dbReference>
<evidence type="ECO:0000313" key="1">
    <source>
        <dbReference type="EMBL" id="WAX58262.1"/>
    </source>
</evidence>
<organism evidence="1 2">
    <name type="scientific">Jatrophihabitans cynanchi</name>
    <dbReference type="NCBI Taxonomy" id="2944128"/>
    <lineage>
        <taxon>Bacteria</taxon>
        <taxon>Bacillati</taxon>
        <taxon>Actinomycetota</taxon>
        <taxon>Actinomycetes</taxon>
        <taxon>Jatrophihabitantales</taxon>
        <taxon>Jatrophihabitantaceae</taxon>
        <taxon>Jatrophihabitans</taxon>
    </lineage>
</organism>
<name>A0ABY7K3Z3_9ACTN</name>
<dbReference type="InterPro" id="IPR006175">
    <property type="entry name" value="YjgF/YER057c/UK114"/>
</dbReference>
<keyword evidence="2" id="KW-1185">Reference proteome</keyword>
<gene>
    <name evidence="1" type="ORF">M6B22_05725</name>
</gene>
<protein>
    <submittedName>
        <fullName evidence="1">RidA family protein</fullName>
    </submittedName>
</protein>
<dbReference type="PANTHER" id="PTHR43760:SF1">
    <property type="entry name" value="ENDORIBONUCLEASE L-PSP_CHORISMATE MUTASE-LIKE DOMAIN-CONTAINING PROTEIN"/>
    <property type="match status" value="1"/>
</dbReference>
<dbReference type="EMBL" id="CP097463">
    <property type="protein sequence ID" value="WAX58262.1"/>
    <property type="molecule type" value="Genomic_DNA"/>
</dbReference>
<dbReference type="Gene3D" id="3.30.1330.40">
    <property type="entry name" value="RutC-like"/>
    <property type="match status" value="1"/>
</dbReference>
<dbReference type="Proteomes" id="UP001164693">
    <property type="component" value="Chromosome"/>
</dbReference>
<evidence type="ECO:0000313" key="2">
    <source>
        <dbReference type="Proteomes" id="UP001164693"/>
    </source>
</evidence>
<dbReference type="SUPFAM" id="SSF55298">
    <property type="entry name" value="YjgF-like"/>
    <property type="match status" value="1"/>
</dbReference>
<dbReference type="PANTHER" id="PTHR43760">
    <property type="entry name" value="ENDORIBONUCLEASE-RELATED"/>
    <property type="match status" value="1"/>
</dbReference>
<dbReference type="CDD" id="cd02199">
    <property type="entry name" value="YjgF_YER057c_UK114_like_1"/>
    <property type="match status" value="1"/>
</dbReference>
<proteinExistence type="predicted"/>
<accession>A0ABY7K3Z3</accession>
<reference evidence="1" key="1">
    <citation type="submission" date="2022-05" db="EMBL/GenBank/DDBJ databases">
        <title>Jatrophihabitans sp. SB3-54 whole genome sequence.</title>
        <authorList>
            <person name="Suh M.K."/>
            <person name="Eom M.K."/>
            <person name="Kim J.S."/>
            <person name="Kim H.S."/>
            <person name="Do H.E."/>
            <person name="Shin Y.K."/>
            <person name="Lee J.-S."/>
        </authorList>
    </citation>
    <scope>NUCLEOTIDE SEQUENCE</scope>
    <source>
        <strain evidence="1">SB3-54</strain>
    </source>
</reference>
<dbReference type="InterPro" id="IPR013813">
    <property type="entry name" value="Endoribo_LPSP/chorism_mut-like"/>
</dbReference>